<dbReference type="Proteomes" id="UP000252893">
    <property type="component" value="Unassembled WGS sequence"/>
</dbReference>
<evidence type="ECO:0000313" key="1">
    <source>
        <dbReference type="EMBL" id="RBO88513.1"/>
    </source>
</evidence>
<evidence type="ECO:0000313" key="2">
    <source>
        <dbReference type="Proteomes" id="UP000252893"/>
    </source>
</evidence>
<comment type="caution">
    <text evidence="1">The sequence shown here is derived from an EMBL/GenBank/DDBJ whole genome shotgun (WGS) entry which is preliminary data.</text>
</comment>
<organism evidence="1 2">
    <name type="scientific">Pseudochrobactrum asaccharolyticum</name>
    <dbReference type="NCBI Taxonomy" id="354351"/>
    <lineage>
        <taxon>Bacteria</taxon>
        <taxon>Pseudomonadati</taxon>
        <taxon>Pseudomonadota</taxon>
        <taxon>Alphaproteobacteria</taxon>
        <taxon>Hyphomicrobiales</taxon>
        <taxon>Brucellaceae</taxon>
        <taxon>Pseudochrobactrum</taxon>
    </lineage>
</organism>
<reference evidence="1 2" key="1">
    <citation type="submission" date="2018-06" db="EMBL/GenBank/DDBJ databases">
        <title>Genomic Encyclopedia of Type Strains, Phase IV (KMG-IV): sequencing the most valuable type-strain genomes for metagenomic binning, comparative biology and taxonomic classification.</title>
        <authorList>
            <person name="Goeker M."/>
        </authorList>
    </citation>
    <scope>NUCLEOTIDE SEQUENCE [LARGE SCALE GENOMIC DNA]</scope>
    <source>
        <strain evidence="1 2">DSM 25619</strain>
    </source>
</reference>
<sequence>MRQAEEEWLLSIARGFGVNVRIRQLEKAYSYERSELASAIGGFLNDIKLAPANVPGVNNRFIASLVKGDIENFGSHFQDAPYGDGSIGDEKTRWDEFKAFRCQFECVCGRTKYQRPYGLKKPVCAHENCETQFAFKPLLPRLRQSPNVRSSRAGEKLCKGSGSLLAQRCSHPLLLVGAHCCRCHFCTQILPLMAKGQFCHELA</sequence>
<dbReference type="AlphaFoldDB" id="A0A366DEP2"/>
<proteinExistence type="predicted"/>
<accession>A0A366DEP2</accession>
<name>A0A366DEP2_9HYPH</name>
<protein>
    <submittedName>
        <fullName evidence="1">Uncharacterized protein</fullName>
    </submittedName>
</protein>
<gene>
    <name evidence="1" type="ORF">DFR47_11914</name>
</gene>
<dbReference type="RefSeq" id="WP_245416674.1">
    <property type="nucleotide sequence ID" value="NZ_JBHEEG010000018.1"/>
</dbReference>
<dbReference type="EMBL" id="QNRH01000019">
    <property type="protein sequence ID" value="RBO88513.1"/>
    <property type="molecule type" value="Genomic_DNA"/>
</dbReference>
<keyword evidence="2" id="KW-1185">Reference proteome</keyword>